<evidence type="ECO:0000313" key="2">
    <source>
        <dbReference type="EMBL" id="MEQ2181866.1"/>
    </source>
</evidence>
<comment type="caution">
    <text evidence="2">The sequence shown here is derived from an EMBL/GenBank/DDBJ whole genome shotgun (WGS) entry which is preliminary data.</text>
</comment>
<organism evidence="2 3">
    <name type="scientific">Goodea atripinnis</name>
    <dbReference type="NCBI Taxonomy" id="208336"/>
    <lineage>
        <taxon>Eukaryota</taxon>
        <taxon>Metazoa</taxon>
        <taxon>Chordata</taxon>
        <taxon>Craniata</taxon>
        <taxon>Vertebrata</taxon>
        <taxon>Euteleostomi</taxon>
        <taxon>Actinopterygii</taxon>
        <taxon>Neopterygii</taxon>
        <taxon>Teleostei</taxon>
        <taxon>Neoteleostei</taxon>
        <taxon>Acanthomorphata</taxon>
        <taxon>Ovalentaria</taxon>
        <taxon>Atherinomorphae</taxon>
        <taxon>Cyprinodontiformes</taxon>
        <taxon>Goodeidae</taxon>
        <taxon>Goodea</taxon>
    </lineage>
</organism>
<protein>
    <submittedName>
        <fullName evidence="2">Uncharacterized protein</fullName>
    </submittedName>
</protein>
<feature type="non-terminal residue" evidence="2">
    <location>
        <position position="1"/>
    </location>
</feature>
<feature type="transmembrane region" description="Helical" evidence="1">
    <location>
        <begin position="6"/>
        <end position="23"/>
    </location>
</feature>
<reference evidence="2 3" key="1">
    <citation type="submission" date="2021-06" db="EMBL/GenBank/DDBJ databases">
        <authorList>
            <person name="Palmer J.M."/>
        </authorList>
    </citation>
    <scope>NUCLEOTIDE SEQUENCE [LARGE SCALE GENOMIC DNA]</scope>
    <source>
        <strain evidence="2 3">GA_2019</strain>
        <tissue evidence="2">Muscle</tissue>
    </source>
</reference>
<evidence type="ECO:0000313" key="3">
    <source>
        <dbReference type="Proteomes" id="UP001476798"/>
    </source>
</evidence>
<gene>
    <name evidence="2" type="ORF">GOODEAATRI_016026</name>
</gene>
<evidence type="ECO:0000256" key="1">
    <source>
        <dbReference type="SAM" id="Phobius"/>
    </source>
</evidence>
<name>A0ABV0PEN4_9TELE</name>
<dbReference type="Proteomes" id="UP001476798">
    <property type="component" value="Unassembled WGS sequence"/>
</dbReference>
<proteinExistence type="predicted"/>
<dbReference type="EMBL" id="JAHRIO010071180">
    <property type="protein sequence ID" value="MEQ2181866.1"/>
    <property type="molecule type" value="Genomic_DNA"/>
</dbReference>
<keyword evidence="1" id="KW-1133">Transmembrane helix</keyword>
<keyword evidence="3" id="KW-1185">Reference proteome</keyword>
<sequence length="67" mass="7753">LYPSLPVLLAQYAVSTFFFFYFSNTKNHAVVKSWQLCSMLTIIPFIRKLVLQKGPHFSLSYHLPCPC</sequence>
<keyword evidence="1" id="KW-0812">Transmembrane</keyword>
<accession>A0ABV0PEN4</accession>
<keyword evidence="1" id="KW-0472">Membrane</keyword>